<feature type="region of interest" description="Disordered" evidence="1">
    <location>
        <begin position="855"/>
        <end position="879"/>
    </location>
</feature>
<feature type="compositionally biased region" description="Low complexity" evidence="1">
    <location>
        <begin position="357"/>
        <end position="367"/>
    </location>
</feature>
<gene>
    <name evidence="2" type="ORF">HK100_006967</name>
</gene>
<accession>A0AAD5SRJ8</accession>
<comment type="caution">
    <text evidence="2">The sequence shown here is derived from an EMBL/GenBank/DDBJ whole genome shotgun (WGS) entry which is preliminary data.</text>
</comment>
<protein>
    <submittedName>
        <fullName evidence="2">Uncharacterized protein</fullName>
    </submittedName>
</protein>
<evidence type="ECO:0000313" key="2">
    <source>
        <dbReference type="EMBL" id="KAJ3092306.1"/>
    </source>
</evidence>
<dbReference type="GO" id="GO:0005525">
    <property type="term" value="F:GTP binding"/>
    <property type="evidence" value="ECO:0007669"/>
    <property type="project" value="InterPro"/>
</dbReference>
<feature type="compositionally biased region" description="Low complexity" evidence="1">
    <location>
        <begin position="390"/>
        <end position="402"/>
    </location>
</feature>
<dbReference type="SMART" id="SM00173">
    <property type="entry name" value="RAS"/>
    <property type="match status" value="1"/>
</dbReference>
<feature type="region of interest" description="Disordered" evidence="1">
    <location>
        <begin position="639"/>
        <end position="670"/>
    </location>
</feature>
<feature type="compositionally biased region" description="Polar residues" evidence="1">
    <location>
        <begin position="368"/>
        <end position="389"/>
    </location>
</feature>
<keyword evidence="3" id="KW-1185">Reference proteome</keyword>
<dbReference type="InterPro" id="IPR027417">
    <property type="entry name" value="P-loop_NTPase"/>
</dbReference>
<evidence type="ECO:0000313" key="3">
    <source>
        <dbReference type="Proteomes" id="UP001211907"/>
    </source>
</evidence>
<organism evidence="2 3">
    <name type="scientific">Physocladia obscura</name>
    <dbReference type="NCBI Taxonomy" id="109957"/>
    <lineage>
        <taxon>Eukaryota</taxon>
        <taxon>Fungi</taxon>
        <taxon>Fungi incertae sedis</taxon>
        <taxon>Chytridiomycota</taxon>
        <taxon>Chytridiomycota incertae sedis</taxon>
        <taxon>Chytridiomycetes</taxon>
        <taxon>Chytridiales</taxon>
        <taxon>Chytriomycetaceae</taxon>
        <taxon>Physocladia</taxon>
    </lineage>
</organism>
<evidence type="ECO:0000256" key="1">
    <source>
        <dbReference type="SAM" id="MobiDB-lite"/>
    </source>
</evidence>
<feature type="region of interest" description="Disordered" evidence="1">
    <location>
        <begin position="502"/>
        <end position="526"/>
    </location>
</feature>
<feature type="region of interest" description="Disordered" evidence="1">
    <location>
        <begin position="233"/>
        <end position="262"/>
    </location>
</feature>
<feature type="region of interest" description="Disordered" evidence="1">
    <location>
        <begin position="706"/>
        <end position="727"/>
    </location>
</feature>
<dbReference type="GO" id="GO:0003924">
    <property type="term" value="F:GTPase activity"/>
    <property type="evidence" value="ECO:0007669"/>
    <property type="project" value="InterPro"/>
</dbReference>
<proteinExistence type="predicted"/>
<feature type="compositionally biased region" description="Low complexity" evidence="1">
    <location>
        <begin position="639"/>
        <end position="650"/>
    </location>
</feature>
<name>A0AAD5SRJ8_9FUNG</name>
<dbReference type="InterPro" id="IPR001806">
    <property type="entry name" value="Small_GTPase"/>
</dbReference>
<dbReference type="Proteomes" id="UP001211907">
    <property type="component" value="Unassembled WGS sequence"/>
</dbReference>
<feature type="region of interest" description="Disordered" evidence="1">
    <location>
        <begin position="350"/>
        <end position="402"/>
    </location>
</feature>
<dbReference type="AlphaFoldDB" id="A0AAD5SRJ8"/>
<dbReference type="PROSITE" id="PS51419">
    <property type="entry name" value="RAB"/>
    <property type="match status" value="1"/>
</dbReference>
<reference evidence="2" key="1">
    <citation type="submission" date="2020-05" db="EMBL/GenBank/DDBJ databases">
        <title>Phylogenomic resolution of chytrid fungi.</title>
        <authorList>
            <person name="Stajich J.E."/>
            <person name="Amses K."/>
            <person name="Simmons R."/>
            <person name="Seto K."/>
            <person name="Myers J."/>
            <person name="Bonds A."/>
            <person name="Quandt C.A."/>
            <person name="Barry K."/>
            <person name="Liu P."/>
            <person name="Grigoriev I."/>
            <person name="Longcore J.E."/>
            <person name="James T.Y."/>
        </authorList>
    </citation>
    <scope>NUCLEOTIDE SEQUENCE</scope>
    <source>
        <strain evidence="2">JEL0513</strain>
    </source>
</reference>
<dbReference type="Gene3D" id="3.40.50.300">
    <property type="entry name" value="P-loop containing nucleotide triphosphate hydrolases"/>
    <property type="match status" value="1"/>
</dbReference>
<feature type="compositionally biased region" description="Low complexity" evidence="1">
    <location>
        <begin position="861"/>
        <end position="873"/>
    </location>
</feature>
<dbReference type="SUPFAM" id="SSF52540">
    <property type="entry name" value="P-loop containing nucleoside triphosphate hydrolases"/>
    <property type="match status" value="1"/>
</dbReference>
<sequence length="879" mass="90756">MLVDIQQQQQLVVTHATVLVVGASGSGKTALVRALVAPTMRPSTMLSTTALSSSSASILASASSSAFMSALSLSLSPPSVARSQTPQQPTLTSSASSSSATITAAAFASASLAAATPRGIPTELPTVGISATVVRLDRTLITVVEVGGGVAAQTLLAAAAREADAVLAVYDVGSAASFDALPALVERIEAARGCVAPLLVVGSMVDTLSTRARQVPSTVGRAFASRLSATTTTTTTLAKPLGPPVRSQTVSSSSSQTDSKNNFREISARAPRAVLECFTSLLALVNDYALIHAAEYNTPQTDNNSHLYGSNNNNNNGKKVSTSSFGALDLVKQWRVRRIDSNATLINSGSASENLEQQQQQQQQQPQYASSIRRASQNDNSFTENIRTDTTPTPATAAAAAAPMQIQTQIGQSNSSAAYRNSKSEAALHGDDERFFVSQLLQKLSSNSTKQPPRNGSLRQKRDYVYSLSNNNNNSVTDANNLIPSTLVYSTLYNPAVALQLHSNNTSGNKSNNNSNHQQQQNLQKQHRYHVNLPSPSNAIANADTDGSFALSSPTAVGGSSSNISNASVAALGGQRSGIPRRPLIATTTSLNAANSANGPAGGAGTAVGGGMILSASSASLSSGATSYASFGATPSSSLSSASMSLGRSTNANHANAGPASTRRTVHSPNMNATNMAFVGRGSGSGSRSGTTSVARMEGFLAAAAMTGSASEPQQRSGSGGYGRSVSVPRNVIRPATPTIMKMESMLDEIDCLTSQYNDSAFMGGDNNDDDDDEEDWISGNEFAADVLEMSRTLSRSGGGVLLGNNGGDKENQDAAMNAEAARVAILKDVLPNLDEKIVFDLARKYAGGDDEVEVAGGGDDANQNGGVNANAGLKENIG</sequence>
<feature type="compositionally biased region" description="Low complexity" evidence="1">
    <location>
        <begin position="503"/>
        <end position="524"/>
    </location>
</feature>
<dbReference type="Pfam" id="PF00071">
    <property type="entry name" value="Ras"/>
    <property type="match status" value="1"/>
</dbReference>
<feature type="compositionally biased region" description="Low complexity" evidence="1">
    <location>
        <begin position="247"/>
        <end position="259"/>
    </location>
</feature>
<dbReference type="EMBL" id="JADGJH010003259">
    <property type="protein sequence ID" value="KAJ3092306.1"/>
    <property type="molecule type" value="Genomic_DNA"/>
</dbReference>